<accession>A0A7G3UFW8</accession>
<dbReference type="AlphaFoldDB" id="A0A7G3UFW8"/>
<protein>
    <recommendedName>
        <fullName evidence="3">Knr4/Smi1-like domain-containing protein</fullName>
    </recommendedName>
</protein>
<proteinExistence type="predicted"/>
<evidence type="ECO:0000313" key="2">
    <source>
        <dbReference type="Proteomes" id="UP000005940"/>
    </source>
</evidence>
<name>A0A7G3UFW8_STRT9</name>
<dbReference type="Proteomes" id="UP000005940">
    <property type="component" value="Chromosome"/>
</dbReference>
<reference evidence="1 2" key="1">
    <citation type="journal article" date="2012" name="J. Bacteriol.">
        <title>Draft genome of Streptomyces tsukubaensis NRRL 18488, the producer of the clinically important immunosuppressant tacrolimus (FK506).</title>
        <authorList>
            <person name="Barreiro C."/>
            <person name="Prieto C."/>
            <person name="Sola-Landa A."/>
            <person name="Solera E."/>
            <person name="Martinez-Castro M."/>
            <person name="Perez-Redondo R."/>
            <person name="Garcia-Estrada C."/>
            <person name="Aparicio J.F."/>
            <person name="Fernandez-Martinez L.T."/>
            <person name="Santos-Aberturas J."/>
            <person name="Salehi-Najafabadi Z."/>
            <person name="Rodriguez-Garcia A."/>
            <person name="Tauch A."/>
            <person name="Martin J.F."/>
        </authorList>
    </citation>
    <scope>NUCLEOTIDE SEQUENCE [LARGE SCALE GENOMIC DNA]</scope>
    <source>
        <strain evidence="2">DSM 42081 / NBRC 108919 / NRRL 18488 / 9993</strain>
    </source>
</reference>
<gene>
    <name evidence="1" type="ORF">STSU_020995</name>
</gene>
<keyword evidence="2" id="KW-1185">Reference proteome</keyword>
<dbReference type="EMBL" id="CP029159">
    <property type="protein sequence ID" value="QKM69274.1"/>
    <property type="molecule type" value="Genomic_DNA"/>
</dbReference>
<evidence type="ECO:0008006" key="3">
    <source>
        <dbReference type="Google" id="ProtNLM"/>
    </source>
</evidence>
<sequence>MSVVAGTVARMDMVTGIRDAVAGRAAAWDFIRAFAAEWSAAPLTERDGCGAGEIAAAEVRLGLPLPAALKEAYALLGQRPDLTDNHDALRPLAELEVETDERGTALVFRDENQGVCRWGILLADPERAADGGADGTDPDDPPVVVRLDLQDTSEERWEPWLGRVSHCFVEIVLAESVHEPEELTAMLVDDEGEVGEVGEVGDLAAEEGLVRLPFPDYPPGDARPTRWYAGPDLLVRGDSVAYVRARTEEALELFLGPDEEE</sequence>
<evidence type="ECO:0000313" key="1">
    <source>
        <dbReference type="EMBL" id="QKM69274.1"/>
    </source>
</evidence>
<organism evidence="1 2">
    <name type="scientific">Streptomyces tsukubensis (strain DSM 42081 / NBRC 108919 / NRRL 18488 / 9993)</name>
    <dbReference type="NCBI Taxonomy" id="1114943"/>
    <lineage>
        <taxon>Bacteria</taxon>
        <taxon>Bacillati</taxon>
        <taxon>Actinomycetota</taxon>
        <taxon>Actinomycetes</taxon>
        <taxon>Kitasatosporales</taxon>
        <taxon>Streptomycetaceae</taxon>
        <taxon>Streptomyces</taxon>
    </lineage>
</organism>